<keyword evidence="4" id="KW-0067">ATP-binding</keyword>
<protein>
    <submittedName>
        <fullName evidence="8">Uncharacterized protein</fullName>
    </submittedName>
</protein>
<proteinExistence type="inferred from homology"/>
<dbReference type="PRINTS" id="PR00364">
    <property type="entry name" value="DISEASERSIST"/>
</dbReference>
<dbReference type="Gene3D" id="3.40.50.300">
    <property type="entry name" value="P-loop containing nucleotide triphosphate hydrolases"/>
    <property type="match status" value="1"/>
</dbReference>
<feature type="compositionally biased region" description="Polar residues" evidence="5">
    <location>
        <begin position="79"/>
        <end position="94"/>
    </location>
</feature>
<gene>
    <name evidence="8" type="ORF">CDL15_Pgr004635</name>
</gene>
<feature type="region of interest" description="Disordered" evidence="5">
    <location>
        <begin position="69"/>
        <end position="118"/>
    </location>
</feature>
<sequence>MVREEDPFWGKQYVEILRKDSNRNRRWKCKFCGQEFTGKVTRVKEHLGHVSGGITQCPNVDESTKEAAKTALQKHKAGNRTSTDVNDESSNPSGQHIPETGKNPSKRSIREREKNNQFKRCRPVEANTMPATESDGTDLDMLAPVIGQASHIPGALQGQLETLEIKLYNAECRVRSMWGEVERIKNEVQRIRQEGPVSSEGCSFKLQTHVEKLTTEVDDLLASSGPSPFQEQRENGKAFLLSTPVGAEFKKNITRAWNFLRRDDISQIGIYGMAGVGKTRLAMHLYNRVCKDESFENVLWVPSPKENSIYALQAEIAKALKVPELLKAKTDEERPKVLREYLSKRRKSVLFLDDVWVHFKLEEAGIPIRRGCLKLVLTTRSSRICREMLCQEVIKIEALCPYGAINLFYELLEFELLTSEVELIAKGIRDKCGGLPLAIRVMAESLRGSERVHEWEEALRQLKDVGHNDINTKVFPILKHSYDCLPQQMQWCLLRCASYAKALVGDAICELDLVELFIDEGLIDGPCNMLMKYQESRSIVEGLIDVCLLERYYKKVRIHSMIQDMAFNIMSTSSPAKVNSGMRSEDTMDEEEHWTSGVDLVYLPEIKGVVQNNMPPNRRELASILLIKEYSWLDNIPEPFFMHLVPLKVLNLSESRVVELPGSISGLIHLRALVLRNCSNLSRIPSIAKMKSLTKLDLSLCAALEAVPDGLENLAQLEYLDIYGTNIYGLCEGLLNSLVNIQFLGFNHVDVQEKEVSLSALTRLECLRCSFSDAYEVRMFATSNPRLPSWFDLVIGCNGNYRLFDDDWFEMRSNDIFQCGKVIRIHGGWYYDEVRGGISLPEDVQSLCIRDNGGGEFAMSNFYDWLWDLAGDIRLDFYPTEVNRGIHLLTVEGVQENMASHISHRRSHLKELIVYRCQKLRYLFTVRAGVYLENLRVLKIEYCGNLKGLIAPESPDPIDAFRSLESIYVKACLGMTTLVGSLLSLRLQKLRKIVAVDCFSMEEIIEWSPSHQVDLSSLKEIHVSNCCSIERLLAAESLPLLQDLETIDAIDCKCMKEVIGHAQGQSSQNSSRPRLRQLKSLSLSSLPELTSICDQPLICGSIEEIAARGCPKLKRIPLDLPPGPDGRPSPPSDLKIIYVQSKERWESLEWPDQPEAKTLLQPFVRYDQ</sequence>
<dbReference type="Pfam" id="PF00931">
    <property type="entry name" value="NB-ARC"/>
    <property type="match status" value="1"/>
</dbReference>
<dbReference type="Pfam" id="PF23247">
    <property type="entry name" value="LRR_RPS2"/>
    <property type="match status" value="1"/>
</dbReference>
<dbReference type="InterPro" id="IPR050905">
    <property type="entry name" value="Plant_NBS-LRR"/>
</dbReference>
<reference evidence="9" key="1">
    <citation type="journal article" date="2017" name="Plant J.">
        <title>The pomegranate (Punica granatum L.) genome and the genomics of punicalagin biosynthesis.</title>
        <authorList>
            <person name="Qin G."/>
            <person name="Xu C."/>
            <person name="Ming R."/>
            <person name="Tang H."/>
            <person name="Guyot R."/>
            <person name="Kramer E.M."/>
            <person name="Hu Y."/>
            <person name="Yi X."/>
            <person name="Qi Y."/>
            <person name="Xu X."/>
            <person name="Gao Z."/>
            <person name="Pan H."/>
            <person name="Jian J."/>
            <person name="Tian Y."/>
            <person name="Yue Z."/>
            <person name="Xu Y."/>
        </authorList>
    </citation>
    <scope>NUCLEOTIDE SEQUENCE [LARGE SCALE GENOMIC DNA]</scope>
    <source>
        <strain evidence="9">cv. Dabenzi</strain>
    </source>
</reference>
<comment type="caution">
    <text evidence="8">The sequence shown here is derived from an EMBL/GenBank/DDBJ whole genome shotgun (WGS) entry which is preliminary data.</text>
</comment>
<accession>A0A218WQW8</accession>
<dbReference type="SUPFAM" id="SSF52058">
    <property type="entry name" value="L domain-like"/>
    <property type="match status" value="1"/>
</dbReference>
<evidence type="ECO:0000256" key="4">
    <source>
        <dbReference type="ARBA" id="ARBA00022840"/>
    </source>
</evidence>
<keyword evidence="3" id="KW-0611">Plant defense</keyword>
<name>A0A218WQW8_PUNGR</name>
<dbReference type="Gene3D" id="1.10.8.430">
    <property type="entry name" value="Helical domain of apoptotic protease-activating factors"/>
    <property type="match status" value="1"/>
</dbReference>
<dbReference type="GO" id="GO:0006952">
    <property type="term" value="P:defense response"/>
    <property type="evidence" value="ECO:0007669"/>
    <property type="project" value="UniProtKB-KW"/>
</dbReference>
<dbReference type="Gene3D" id="3.80.10.10">
    <property type="entry name" value="Ribonuclease Inhibitor"/>
    <property type="match status" value="2"/>
</dbReference>
<evidence type="ECO:0000259" key="7">
    <source>
        <dbReference type="Pfam" id="PF23247"/>
    </source>
</evidence>
<dbReference type="InterPro" id="IPR032675">
    <property type="entry name" value="LRR_dom_sf"/>
</dbReference>
<dbReference type="InterPro" id="IPR027417">
    <property type="entry name" value="P-loop_NTPase"/>
</dbReference>
<evidence type="ECO:0000313" key="9">
    <source>
        <dbReference type="Proteomes" id="UP000197138"/>
    </source>
</evidence>
<evidence type="ECO:0000256" key="5">
    <source>
        <dbReference type="SAM" id="MobiDB-lite"/>
    </source>
</evidence>
<feature type="domain" description="Disease resistance protein At4g27190-like leucine-rich repeats" evidence="7">
    <location>
        <begin position="1014"/>
        <end position="1116"/>
    </location>
</feature>
<evidence type="ECO:0000256" key="1">
    <source>
        <dbReference type="ARBA" id="ARBA00008894"/>
    </source>
</evidence>
<organism evidence="8 9">
    <name type="scientific">Punica granatum</name>
    <name type="common">Pomegranate</name>
    <dbReference type="NCBI Taxonomy" id="22663"/>
    <lineage>
        <taxon>Eukaryota</taxon>
        <taxon>Viridiplantae</taxon>
        <taxon>Streptophyta</taxon>
        <taxon>Embryophyta</taxon>
        <taxon>Tracheophyta</taxon>
        <taxon>Spermatophyta</taxon>
        <taxon>Magnoliopsida</taxon>
        <taxon>eudicotyledons</taxon>
        <taxon>Gunneridae</taxon>
        <taxon>Pentapetalae</taxon>
        <taxon>rosids</taxon>
        <taxon>malvids</taxon>
        <taxon>Myrtales</taxon>
        <taxon>Lythraceae</taxon>
        <taxon>Punica</taxon>
    </lineage>
</organism>
<evidence type="ECO:0000313" key="8">
    <source>
        <dbReference type="EMBL" id="OWM74868.1"/>
    </source>
</evidence>
<dbReference type="EMBL" id="MTKT01003433">
    <property type="protein sequence ID" value="OWM74868.1"/>
    <property type="molecule type" value="Genomic_DNA"/>
</dbReference>
<dbReference type="AlphaFoldDB" id="A0A218WQW8"/>
<evidence type="ECO:0000256" key="2">
    <source>
        <dbReference type="ARBA" id="ARBA00022741"/>
    </source>
</evidence>
<evidence type="ECO:0000259" key="6">
    <source>
        <dbReference type="Pfam" id="PF00931"/>
    </source>
</evidence>
<dbReference type="InterPro" id="IPR002182">
    <property type="entry name" value="NB-ARC"/>
</dbReference>
<dbReference type="GO" id="GO:0043531">
    <property type="term" value="F:ADP binding"/>
    <property type="evidence" value="ECO:0007669"/>
    <property type="project" value="InterPro"/>
</dbReference>
<feature type="domain" description="NB-ARC" evidence="6">
    <location>
        <begin position="250"/>
        <end position="408"/>
    </location>
</feature>
<comment type="similarity">
    <text evidence="1">Belongs to the disease resistance NB-LRR family.</text>
</comment>
<dbReference type="InterPro" id="IPR042197">
    <property type="entry name" value="Apaf_helical"/>
</dbReference>
<dbReference type="SUPFAM" id="SSF52540">
    <property type="entry name" value="P-loop containing nucleoside triphosphate hydrolases"/>
    <property type="match status" value="1"/>
</dbReference>
<evidence type="ECO:0000256" key="3">
    <source>
        <dbReference type="ARBA" id="ARBA00022821"/>
    </source>
</evidence>
<dbReference type="GO" id="GO:0005524">
    <property type="term" value="F:ATP binding"/>
    <property type="evidence" value="ECO:0007669"/>
    <property type="project" value="UniProtKB-KW"/>
</dbReference>
<keyword evidence="2" id="KW-0547">Nucleotide-binding</keyword>
<dbReference type="PANTHER" id="PTHR33463">
    <property type="entry name" value="NB-ARC DOMAIN-CONTAINING PROTEIN-RELATED"/>
    <property type="match status" value="1"/>
</dbReference>
<dbReference type="Proteomes" id="UP000197138">
    <property type="component" value="Unassembled WGS sequence"/>
</dbReference>
<dbReference type="PANTHER" id="PTHR33463:SF183">
    <property type="entry name" value="NB-ARC DOMAIN DISEASE RESISTANCE PROTEIN"/>
    <property type="match status" value="1"/>
</dbReference>
<dbReference type="InterPro" id="IPR057135">
    <property type="entry name" value="At4g27190-like_LRR"/>
</dbReference>